<evidence type="ECO:0000256" key="3">
    <source>
        <dbReference type="ARBA" id="ARBA00022617"/>
    </source>
</evidence>
<dbReference type="PANTHER" id="PTHR33577">
    <property type="entry name" value="STERIGMATOCYSTIN BIOSYNTHESIS PEROXIDASE STCC-RELATED"/>
    <property type="match status" value="1"/>
</dbReference>
<keyword evidence="6" id="KW-0408">Iron</keyword>
<keyword evidence="5" id="KW-0560">Oxidoreductase</keyword>
<keyword evidence="8" id="KW-0812">Transmembrane</keyword>
<keyword evidence="2" id="KW-0575">Peroxidase</keyword>
<evidence type="ECO:0000256" key="7">
    <source>
        <dbReference type="ARBA" id="ARBA00025795"/>
    </source>
</evidence>
<dbReference type="KEGG" id="mlr:MELLADRAFT_115520"/>
<dbReference type="GO" id="GO:0004601">
    <property type="term" value="F:peroxidase activity"/>
    <property type="evidence" value="ECO:0007669"/>
    <property type="project" value="UniProtKB-KW"/>
</dbReference>
<comment type="similarity">
    <text evidence="7">Belongs to the chloroperoxidase family.</text>
</comment>
<feature type="domain" description="Heme haloperoxidase family profile" evidence="9">
    <location>
        <begin position="73"/>
        <end position="297"/>
    </location>
</feature>
<proteinExistence type="inferred from homology"/>
<evidence type="ECO:0000256" key="1">
    <source>
        <dbReference type="ARBA" id="ARBA00001970"/>
    </source>
</evidence>
<organism evidence="11">
    <name type="scientific">Melampsora larici-populina (strain 98AG31 / pathotype 3-4-7)</name>
    <name type="common">Poplar leaf rust fungus</name>
    <dbReference type="NCBI Taxonomy" id="747676"/>
    <lineage>
        <taxon>Eukaryota</taxon>
        <taxon>Fungi</taxon>
        <taxon>Dikarya</taxon>
        <taxon>Basidiomycota</taxon>
        <taxon>Pucciniomycotina</taxon>
        <taxon>Pucciniomycetes</taxon>
        <taxon>Pucciniales</taxon>
        <taxon>Melampsoraceae</taxon>
        <taxon>Melampsora</taxon>
    </lineage>
</organism>
<evidence type="ECO:0000313" key="11">
    <source>
        <dbReference type="Proteomes" id="UP000001072"/>
    </source>
</evidence>
<evidence type="ECO:0000256" key="6">
    <source>
        <dbReference type="ARBA" id="ARBA00023004"/>
    </source>
</evidence>
<keyword evidence="4" id="KW-0479">Metal-binding</keyword>
<dbReference type="RefSeq" id="XP_007406338.1">
    <property type="nucleotide sequence ID" value="XM_007406276.1"/>
</dbReference>
<comment type="cofactor">
    <cofactor evidence="1">
        <name>heme b</name>
        <dbReference type="ChEBI" id="CHEBI:60344"/>
    </cofactor>
</comment>
<keyword evidence="8" id="KW-0472">Membrane</keyword>
<protein>
    <recommendedName>
        <fullName evidence="9">Heme haloperoxidase family profile domain-containing protein</fullName>
    </recommendedName>
</protein>
<dbReference type="PANTHER" id="PTHR33577:SF9">
    <property type="entry name" value="PEROXIDASE STCC"/>
    <property type="match status" value="1"/>
</dbReference>
<dbReference type="EMBL" id="GL883095">
    <property type="protein sequence ID" value="EGG10037.1"/>
    <property type="molecule type" value="Genomic_DNA"/>
</dbReference>
<dbReference type="Gene3D" id="1.10.489.10">
    <property type="entry name" value="Chloroperoxidase-like"/>
    <property type="match status" value="1"/>
</dbReference>
<dbReference type="eggNOG" id="ENOG502SF42">
    <property type="taxonomic scope" value="Eukaryota"/>
</dbReference>
<dbReference type="SUPFAM" id="SSF47571">
    <property type="entry name" value="Cloroperoxidase"/>
    <property type="match status" value="1"/>
</dbReference>
<name>F4RB84_MELLP</name>
<dbReference type="HOGENOM" id="CLU_924623_0_0_1"/>
<evidence type="ECO:0000256" key="8">
    <source>
        <dbReference type="SAM" id="Phobius"/>
    </source>
</evidence>
<evidence type="ECO:0000313" key="10">
    <source>
        <dbReference type="EMBL" id="EGG10037.1"/>
    </source>
</evidence>
<evidence type="ECO:0000256" key="2">
    <source>
        <dbReference type="ARBA" id="ARBA00022559"/>
    </source>
</evidence>
<keyword evidence="3" id="KW-0349">Heme</keyword>
<evidence type="ECO:0000256" key="4">
    <source>
        <dbReference type="ARBA" id="ARBA00022723"/>
    </source>
</evidence>
<keyword evidence="11" id="KW-1185">Reference proteome</keyword>
<dbReference type="PROSITE" id="PS51405">
    <property type="entry name" value="HEME_HALOPEROXIDASE"/>
    <property type="match status" value="1"/>
</dbReference>
<dbReference type="OrthoDB" id="407298at2759"/>
<evidence type="ECO:0000256" key="5">
    <source>
        <dbReference type="ARBA" id="ARBA00023002"/>
    </source>
</evidence>
<dbReference type="AlphaFoldDB" id="F4RB84"/>
<dbReference type="Proteomes" id="UP000001072">
    <property type="component" value="Unassembled WGS sequence"/>
</dbReference>
<gene>
    <name evidence="10" type="ORF">MELLADRAFT_115520</name>
</gene>
<dbReference type="GeneID" id="18925621"/>
<dbReference type="VEuPathDB" id="FungiDB:MELLADRAFT_115520"/>
<accession>F4RB84</accession>
<sequence length="301" mass="35112">MPSFFTRSFTNPNLLNLHKKQNSFHKYKLMNEKDEKVINIHEDQLDGPSSISGSEENEDQAVNQAKLRCPVMGSRAHHPYLKRSLGSPCPGISILINHSYLNPKDSRDPIPFYKLIYALVKCFNLSWLNAIFLTFFSIFLFGKVWNLCIDDLSLHDFIEHDASLSRFDENKGDYSNPSEERLEKFLKLSSSSTENQKDEKHQKFTLRDFSRSRRLAQYESERTRPMTKRGIFAGMGEVGLILSIFGKHASFELGQEPYIKKEWMKTIYIEERLPDEWCRPLKPVSVLKVHWFIKALKQLMV</sequence>
<dbReference type="GO" id="GO:0046872">
    <property type="term" value="F:metal ion binding"/>
    <property type="evidence" value="ECO:0007669"/>
    <property type="project" value="UniProtKB-KW"/>
</dbReference>
<dbReference type="Pfam" id="PF01328">
    <property type="entry name" value="Peroxidase_2"/>
    <property type="match status" value="1"/>
</dbReference>
<dbReference type="InterPro" id="IPR000028">
    <property type="entry name" value="Chloroperoxidase"/>
</dbReference>
<dbReference type="InterPro" id="IPR036851">
    <property type="entry name" value="Chloroperoxidase-like_sf"/>
</dbReference>
<feature type="transmembrane region" description="Helical" evidence="8">
    <location>
        <begin position="115"/>
        <end position="141"/>
    </location>
</feature>
<keyword evidence="8" id="KW-1133">Transmembrane helix</keyword>
<evidence type="ECO:0000259" key="9">
    <source>
        <dbReference type="PROSITE" id="PS51405"/>
    </source>
</evidence>
<reference evidence="11" key="1">
    <citation type="journal article" date="2011" name="Proc. Natl. Acad. Sci. U.S.A.">
        <title>Obligate biotrophy features unraveled by the genomic analysis of rust fungi.</title>
        <authorList>
            <person name="Duplessis S."/>
            <person name="Cuomo C.A."/>
            <person name="Lin Y.-C."/>
            <person name="Aerts A."/>
            <person name="Tisserant E."/>
            <person name="Veneault-Fourrey C."/>
            <person name="Joly D.L."/>
            <person name="Hacquard S."/>
            <person name="Amselem J."/>
            <person name="Cantarel B.L."/>
            <person name="Chiu R."/>
            <person name="Coutinho P.M."/>
            <person name="Feau N."/>
            <person name="Field M."/>
            <person name="Frey P."/>
            <person name="Gelhaye E."/>
            <person name="Goldberg J."/>
            <person name="Grabherr M.G."/>
            <person name="Kodira C.D."/>
            <person name="Kohler A."/>
            <person name="Kuees U."/>
            <person name="Lindquist E.A."/>
            <person name="Lucas S.M."/>
            <person name="Mago R."/>
            <person name="Mauceli E."/>
            <person name="Morin E."/>
            <person name="Murat C."/>
            <person name="Pangilinan J.L."/>
            <person name="Park R."/>
            <person name="Pearson M."/>
            <person name="Quesneville H."/>
            <person name="Rouhier N."/>
            <person name="Sakthikumar S."/>
            <person name="Salamov A.A."/>
            <person name="Schmutz J."/>
            <person name="Selles B."/>
            <person name="Shapiro H."/>
            <person name="Tanguay P."/>
            <person name="Tuskan G.A."/>
            <person name="Henrissat B."/>
            <person name="Van de Peer Y."/>
            <person name="Rouze P."/>
            <person name="Ellis J.G."/>
            <person name="Dodds P.N."/>
            <person name="Schein J.E."/>
            <person name="Zhong S."/>
            <person name="Hamelin R.C."/>
            <person name="Grigoriev I.V."/>
            <person name="Szabo L.J."/>
            <person name="Martin F."/>
        </authorList>
    </citation>
    <scope>NUCLEOTIDE SEQUENCE [LARGE SCALE GENOMIC DNA]</scope>
    <source>
        <strain evidence="11">98AG31 / pathotype 3-4-7</strain>
    </source>
</reference>
<dbReference type="InParanoid" id="F4RB84"/>